<accession>A0A5A7U780</accession>
<evidence type="ECO:0000313" key="2">
    <source>
        <dbReference type="EMBL" id="TYK03751.1"/>
    </source>
</evidence>
<organism evidence="1 3">
    <name type="scientific">Cucumis melo var. makuwa</name>
    <name type="common">Oriental melon</name>
    <dbReference type="NCBI Taxonomy" id="1194695"/>
    <lineage>
        <taxon>Eukaryota</taxon>
        <taxon>Viridiplantae</taxon>
        <taxon>Streptophyta</taxon>
        <taxon>Embryophyta</taxon>
        <taxon>Tracheophyta</taxon>
        <taxon>Spermatophyta</taxon>
        <taxon>Magnoliopsida</taxon>
        <taxon>eudicotyledons</taxon>
        <taxon>Gunneridae</taxon>
        <taxon>Pentapetalae</taxon>
        <taxon>rosids</taxon>
        <taxon>fabids</taxon>
        <taxon>Cucurbitales</taxon>
        <taxon>Cucurbitaceae</taxon>
        <taxon>Benincaseae</taxon>
        <taxon>Cucumis</taxon>
    </lineage>
</organism>
<evidence type="ECO:0000313" key="4">
    <source>
        <dbReference type="Proteomes" id="UP000321947"/>
    </source>
</evidence>
<dbReference type="AlphaFoldDB" id="A0A5A7U780"/>
<dbReference type="Proteomes" id="UP000321947">
    <property type="component" value="Unassembled WGS sequence"/>
</dbReference>
<dbReference type="EMBL" id="SSTE01011342">
    <property type="protein sequence ID" value="KAA0051148.1"/>
    <property type="molecule type" value="Genomic_DNA"/>
</dbReference>
<name>A0A5A7U780_CUCMM</name>
<comment type="caution">
    <text evidence="1">The sequence shown here is derived from an EMBL/GenBank/DDBJ whole genome shotgun (WGS) entry which is preliminary data.</text>
</comment>
<evidence type="ECO:0000313" key="3">
    <source>
        <dbReference type="Proteomes" id="UP000321393"/>
    </source>
</evidence>
<gene>
    <name evidence="2" type="ORF">E5676_scaffold863G001290</name>
    <name evidence="1" type="ORF">E6C27_scaffold511G001010</name>
</gene>
<dbReference type="Proteomes" id="UP000321393">
    <property type="component" value="Unassembled WGS sequence"/>
</dbReference>
<evidence type="ECO:0000313" key="1">
    <source>
        <dbReference type="EMBL" id="KAA0051148.1"/>
    </source>
</evidence>
<protein>
    <submittedName>
        <fullName evidence="1">Ty3-gypsy retrotransposon protein</fullName>
    </submittedName>
</protein>
<dbReference type="EMBL" id="SSTD01014872">
    <property type="protein sequence ID" value="TYK03751.1"/>
    <property type="molecule type" value="Genomic_DNA"/>
</dbReference>
<dbReference type="OrthoDB" id="5554229at2759"/>
<proteinExistence type="predicted"/>
<reference evidence="3 4" key="1">
    <citation type="submission" date="2019-08" db="EMBL/GenBank/DDBJ databases">
        <title>Draft genome sequences of two oriental melons (Cucumis melo L. var makuwa).</title>
        <authorList>
            <person name="Kwon S.-Y."/>
        </authorList>
    </citation>
    <scope>NUCLEOTIDE SEQUENCE [LARGE SCALE GENOMIC DNA]</scope>
    <source>
        <strain evidence="4">cv. Chang Bougi</strain>
        <strain evidence="3">cv. SW 3</strain>
        <tissue evidence="1">Leaf</tissue>
    </source>
</reference>
<sequence>MGLVGEVAYLLDLHATAKIHPVFHESRLKKVGRDKHMVQTDVLMMNGQMEWVLKPSKINQMRWKWNEVKRCWECLVT</sequence>